<keyword evidence="4" id="KW-1185">Reference proteome</keyword>
<reference evidence="3" key="1">
    <citation type="submission" date="2021-01" db="EMBL/GenBank/DDBJ databases">
        <title>Whole genome shotgun sequence of Rugosimonospora africana NBRC 104875.</title>
        <authorList>
            <person name="Komaki H."/>
            <person name="Tamura T."/>
        </authorList>
    </citation>
    <scope>NUCLEOTIDE SEQUENCE</scope>
    <source>
        <strain evidence="3">NBRC 104875</strain>
    </source>
</reference>
<feature type="region of interest" description="Disordered" evidence="1">
    <location>
        <begin position="132"/>
        <end position="171"/>
    </location>
</feature>
<comment type="caution">
    <text evidence="3">The sequence shown here is derived from an EMBL/GenBank/DDBJ whole genome shotgun (WGS) entry which is preliminary data.</text>
</comment>
<dbReference type="Proteomes" id="UP000642748">
    <property type="component" value="Unassembled WGS sequence"/>
</dbReference>
<protein>
    <submittedName>
        <fullName evidence="3">Uncharacterized protein</fullName>
    </submittedName>
</protein>
<gene>
    <name evidence="3" type="ORF">Raf01_64170</name>
</gene>
<feature type="compositionally biased region" description="Basic and acidic residues" evidence="1">
    <location>
        <begin position="134"/>
        <end position="143"/>
    </location>
</feature>
<feature type="compositionally biased region" description="Polar residues" evidence="1">
    <location>
        <begin position="161"/>
        <end position="171"/>
    </location>
</feature>
<keyword evidence="2" id="KW-0472">Membrane</keyword>
<name>A0A8J3QYR8_9ACTN</name>
<dbReference type="RefSeq" id="WP_203921769.1">
    <property type="nucleotide sequence ID" value="NZ_BONZ01000064.1"/>
</dbReference>
<keyword evidence="2" id="KW-1133">Transmembrane helix</keyword>
<feature type="transmembrane region" description="Helical" evidence="2">
    <location>
        <begin position="48"/>
        <end position="68"/>
    </location>
</feature>
<keyword evidence="2" id="KW-0812">Transmembrane</keyword>
<accession>A0A8J3QYR8</accession>
<evidence type="ECO:0000313" key="3">
    <source>
        <dbReference type="EMBL" id="GIH18245.1"/>
    </source>
</evidence>
<sequence length="171" mass="18024">MSGASGAKRDKDRSAGSTFSKAAGLSGGTGLAVFAHSLTPEHATVSAALLYVSPTVTFVLGAVLLYVNGKADRLLKKRALSELRKDVTERLNSPFVSSEDKAVLSKSLGELEVEFTKDLFSRVGITIGVPGAGSERREAERAGRATTGSSARRVYVDPQGNELSQKAQPKE</sequence>
<dbReference type="AlphaFoldDB" id="A0A8J3QYR8"/>
<organism evidence="3 4">
    <name type="scientific">Rugosimonospora africana</name>
    <dbReference type="NCBI Taxonomy" id="556532"/>
    <lineage>
        <taxon>Bacteria</taxon>
        <taxon>Bacillati</taxon>
        <taxon>Actinomycetota</taxon>
        <taxon>Actinomycetes</taxon>
        <taxon>Micromonosporales</taxon>
        <taxon>Micromonosporaceae</taxon>
        <taxon>Rugosimonospora</taxon>
    </lineage>
</organism>
<dbReference type="EMBL" id="BONZ01000064">
    <property type="protein sequence ID" value="GIH18245.1"/>
    <property type="molecule type" value="Genomic_DNA"/>
</dbReference>
<proteinExistence type="predicted"/>
<evidence type="ECO:0000313" key="4">
    <source>
        <dbReference type="Proteomes" id="UP000642748"/>
    </source>
</evidence>
<evidence type="ECO:0000256" key="1">
    <source>
        <dbReference type="SAM" id="MobiDB-lite"/>
    </source>
</evidence>
<feature type="region of interest" description="Disordered" evidence="1">
    <location>
        <begin position="1"/>
        <end position="21"/>
    </location>
</feature>
<evidence type="ECO:0000256" key="2">
    <source>
        <dbReference type="SAM" id="Phobius"/>
    </source>
</evidence>